<dbReference type="CDD" id="cd03444">
    <property type="entry name" value="Thioesterase_II_repeat1"/>
    <property type="match status" value="1"/>
</dbReference>
<evidence type="ECO:0000256" key="2">
    <source>
        <dbReference type="ARBA" id="ARBA00022801"/>
    </source>
</evidence>
<dbReference type="GO" id="GO:0006637">
    <property type="term" value="P:acyl-CoA metabolic process"/>
    <property type="evidence" value="ECO:0007669"/>
    <property type="project" value="InterPro"/>
</dbReference>
<dbReference type="SMR" id="A0A1I7STD1"/>
<dbReference type="WBParaSite" id="BXY_1630100.1">
    <property type="protein sequence ID" value="BXY_1630100.1"/>
    <property type="gene ID" value="BXY_1630100"/>
</dbReference>
<feature type="domain" description="Acyl-CoA thioesterase-like C-terminal" evidence="4">
    <location>
        <begin position="186"/>
        <end position="316"/>
    </location>
</feature>
<dbReference type="Proteomes" id="UP000659654">
    <property type="component" value="Unassembled WGS sequence"/>
</dbReference>
<evidence type="ECO:0000313" key="7">
    <source>
        <dbReference type="Proteomes" id="UP000659654"/>
    </source>
</evidence>
<dbReference type="InterPro" id="IPR049449">
    <property type="entry name" value="TesB_ACOT8-like_N"/>
</dbReference>
<gene>
    <name evidence="5" type="ORF">BXYJ_LOCUS6711</name>
</gene>
<dbReference type="GO" id="GO:0047617">
    <property type="term" value="F:fatty acyl-CoA hydrolase activity"/>
    <property type="evidence" value="ECO:0007669"/>
    <property type="project" value="InterPro"/>
</dbReference>
<keyword evidence="2" id="KW-0378">Hydrolase</keyword>
<dbReference type="eggNOG" id="KOG3016">
    <property type="taxonomic scope" value="Eukaryota"/>
</dbReference>
<reference evidence="8" key="1">
    <citation type="submission" date="2016-11" db="UniProtKB">
        <authorList>
            <consortium name="WormBaseParasite"/>
        </authorList>
    </citation>
    <scope>IDENTIFICATION</scope>
</reference>
<dbReference type="Gene3D" id="2.40.160.210">
    <property type="entry name" value="Acyl-CoA thioesterase, double hotdog domain"/>
    <property type="match status" value="1"/>
</dbReference>
<accession>A0A1I7STD1</accession>
<dbReference type="InterPro" id="IPR029069">
    <property type="entry name" value="HotDog_dom_sf"/>
</dbReference>
<proteinExistence type="inferred from homology"/>
<dbReference type="SUPFAM" id="SSF54637">
    <property type="entry name" value="Thioesterase/thiol ester dehydrase-isomerase"/>
    <property type="match status" value="2"/>
</dbReference>
<dbReference type="EMBL" id="CAJFCV020000003">
    <property type="protein sequence ID" value="CAG9108554.1"/>
    <property type="molecule type" value="Genomic_DNA"/>
</dbReference>
<evidence type="ECO:0000256" key="1">
    <source>
        <dbReference type="ARBA" id="ARBA00006538"/>
    </source>
</evidence>
<evidence type="ECO:0000313" key="5">
    <source>
        <dbReference type="EMBL" id="CAD5221504.1"/>
    </source>
</evidence>
<comment type="similarity">
    <text evidence="1">Belongs to the C/M/P thioester hydrolase family.</text>
</comment>
<evidence type="ECO:0000259" key="4">
    <source>
        <dbReference type="Pfam" id="PF20789"/>
    </source>
</evidence>
<dbReference type="GO" id="GO:0005782">
    <property type="term" value="C:peroxisomal matrix"/>
    <property type="evidence" value="ECO:0007669"/>
    <property type="project" value="UniProtKB-SubCell"/>
</dbReference>
<dbReference type="CDD" id="cd03445">
    <property type="entry name" value="Thioesterase_II_repeat2"/>
    <property type="match status" value="1"/>
</dbReference>
<dbReference type="Proteomes" id="UP000095284">
    <property type="component" value="Unplaced"/>
</dbReference>
<dbReference type="OrthoDB" id="68328at2759"/>
<evidence type="ECO:0000259" key="3">
    <source>
        <dbReference type="Pfam" id="PF13622"/>
    </source>
</evidence>
<evidence type="ECO:0000313" key="6">
    <source>
        <dbReference type="Proteomes" id="UP000095284"/>
    </source>
</evidence>
<dbReference type="PANTHER" id="PTHR11066:SF34">
    <property type="entry name" value="ACYL-COENZYME A THIOESTERASE 8"/>
    <property type="match status" value="1"/>
</dbReference>
<protein>
    <submittedName>
        <fullName evidence="5">(pine wood nematode) hypothetical protein</fullName>
    </submittedName>
</protein>
<dbReference type="Proteomes" id="UP000582659">
    <property type="component" value="Unassembled WGS sequence"/>
</dbReference>
<dbReference type="GO" id="GO:0009062">
    <property type="term" value="P:fatty acid catabolic process"/>
    <property type="evidence" value="ECO:0007669"/>
    <property type="project" value="TreeGrafter"/>
</dbReference>
<evidence type="ECO:0000313" key="8">
    <source>
        <dbReference type="WBParaSite" id="BXY_1630100.1"/>
    </source>
</evidence>
<dbReference type="InterPro" id="IPR042171">
    <property type="entry name" value="Acyl-CoA_hotdog"/>
</dbReference>
<dbReference type="InterPro" id="IPR049450">
    <property type="entry name" value="ACOT8-like_C"/>
</dbReference>
<organism evidence="6 8">
    <name type="scientific">Bursaphelenchus xylophilus</name>
    <name type="common">Pinewood nematode worm</name>
    <name type="synonym">Aphelenchoides xylophilus</name>
    <dbReference type="NCBI Taxonomy" id="6326"/>
    <lineage>
        <taxon>Eukaryota</taxon>
        <taxon>Metazoa</taxon>
        <taxon>Ecdysozoa</taxon>
        <taxon>Nematoda</taxon>
        <taxon>Chromadorea</taxon>
        <taxon>Rhabditida</taxon>
        <taxon>Tylenchina</taxon>
        <taxon>Tylenchomorpha</taxon>
        <taxon>Aphelenchoidea</taxon>
        <taxon>Aphelenchoididae</taxon>
        <taxon>Bursaphelenchus</taxon>
    </lineage>
</organism>
<dbReference type="Pfam" id="PF13622">
    <property type="entry name" value="4HBT_3"/>
    <property type="match status" value="1"/>
</dbReference>
<dbReference type="PANTHER" id="PTHR11066">
    <property type="entry name" value="ACYL-COA THIOESTERASE"/>
    <property type="match status" value="1"/>
</dbReference>
<feature type="domain" description="Acyl-CoA thioesterase-like N-terminal HotDog" evidence="3">
    <location>
        <begin position="54"/>
        <end position="128"/>
    </location>
</feature>
<dbReference type="Pfam" id="PF20789">
    <property type="entry name" value="4HBT_3C"/>
    <property type="match status" value="1"/>
</dbReference>
<dbReference type="EMBL" id="CAJFDI010000003">
    <property type="protein sequence ID" value="CAD5221504.1"/>
    <property type="molecule type" value="Genomic_DNA"/>
</dbReference>
<dbReference type="AlphaFoldDB" id="A0A1I7STD1"/>
<sequence>MVITSCLKLSSNIFKQDFKDLHKTVKSLTSLSKNGSDSFTSNALLQGRMHLDPIYGGQNLALQLRAACMTVSTGMLPHSTHSYFLDSGTVNQPLHLNVKRIRDGKSFCSRYVESHQGNKVLCSGFTSFHVEEKPAIKHLEPFRVDVNPDTLPTWRDGILEALEDNSITPFHRKLLQWKLKNTPHLFLDLFDIRTTDVPRWTMRTRHPPHRGPTHKVFMRSKYSPGDSQIDHRVMGAFMGDIVMIEGALMDHINAGFFPTMLFSLDQCLYFHTDVNTNEWMYVEVKSPIAENGRIYAECKFWSTEGQLMMTSSQEGLARYDENHPNSQAPK</sequence>
<dbReference type="InterPro" id="IPR003703">
    <property type="entry name" value="Acyl_CoA_thio"/>
</dbReference>
<keyword evidence="7" id="KW-1185">Reference proteome</keyword>
<reference evidence="5" key="2">
    <citation type="submission" date="2020-09" db="EMBL/GenBank/DDBJ databases">
        <authorList>
            <person name="Kikuchi T."/>
        </authorList>
    </citation>
    <scope>NUCLEOTIDE SEQUENCE</scope>
    <source>
        <strain evidence="5">Ka4C1</strain>
    </source>
</reference>
<name>A0A1I7STD1_BURXY</name>